<feature type="domain" description="C2H2-type" evidence="8">
    <location>
        <begin position="10"/>
        <end position="37"/>
    </location>
</feature>
<reference evidence="9" key="1">
    <citation type="submission" date="2021-09" db="EMBL/GenBank/DDBJ databases">
        <authorList>
            <consortium name="AG Swart"/>
            <person name="Singh M."/>
            <person name="Singh A."/>
            <person name="Seah K."/>
            <person name="Emmerich C."/>
        </authorList>
    </citation>
    <scope>NUCLEOTIDE SEQUENCE</scope>
    <source>
        <strain evidence="9">ATCC30299</strain>
    </source>
</reference>
<evidence type="ECO:0000259" key="8">
    <source>
        <dbReference type="PROSITE" id="PS50157"/>
    </source>
</evidence>
<keyword evidence="6" id="KW-0539">Nucleus</keyword>
<keyword evidence="3" id="KW-0677">Repeat</keyword>
<dbReference type="SUPFAM" id="SSF57667">
    <property type="entry name" value="beta-beta-alpha zinc fingers"/>
    <property type="match status" value="1"/>
</dbReference>
<dbReference type="GO" id="GO:0008270">
    <property type="term" value="F:zinc ion binding"/>
    <property type="evidence" value="ECO:0007669"/>
    <property type="project" value="UniProtKB-KW"/>
</dbReference>
<dbReference type="PROSITE" id="PS00028">
    <property type="entry name" value="ZINC_FINGER_C2H2_1"/>
    <property type="match status" value="2"/>
</dbReference>
<dbReference type="Pfam" id="PF00096">
    <property type="entry name" value="zf-C2H2"/>
    <property type="match status" value="1"/>
</dbReference>
<keyword evidence="2" id="KW-0479">Metal-binding</keyword>
<sequence>MDTVSDLRPYICEVCSLGFKTHQFLKRHMSSHSDLRPYRCEFCNNTYKYKKGLNRHIKNNHSEKWSSLSKTKRQNFAIKPREHDIDRYLALDDSIAMIPNTKIFRIKHFVARVCLKDNDKLDE</sequence>
<comment type="subcellular location">
    <subcellularLocation>
        <location evidence="1">Nucleus</location>
    </subcellularLocation>
</comment>
<organism evidence="9 10">
    <name type="scientific">Blepharisma stoltei</name>
    <dbReference type="NCBI Taxonomy" id="1481888"/>
    <lineage>
        <taxon>Eukaryota</taxon>
        <taxon>Sar</taxon>
        <taxon>Alveolata</taxon>
        <taxon>Ciliophora</taxon>
        <taxon>Postciliodesmatophora</taxon>
        <taxon>Heterotrichea</taxon>
        <taxon>Heterotrichida</taxon>
        <taxon>Blepharismidae</taxon>
        <taxon>Blepharisma</taxon>
    </lineage>
</organism>
<evidence type="ECO:0000256" key="7">
    <source>
        <dbReference type="PROSITE-ProRule" id="PRU00042"/>
    </source>
</evidence>
<protein>
    <recommendedName>
        <fullName evidence="8">C2H2-type domain-containing protein</fullName>
    </recommendedName>
</protein>
<evidence type="ECO:0000313" key="9">
    <source>
        <dbReference type="EMBL" id="CAG9334603.1"/>
    </source>
</evidence>
<feature type="domain" description="C2H2-type" evidence="8">
    <location>
        <begin position="38"/>
        <end position="66"/>
    </location>
</feature>
<evidence type="ECO:0000256" key="5">
    <source>
        <dbReference type="ARBA" id="ARBA00022833"/>
    </source>
</evidence>
<comment type="caution">
    <text evidence="9">The sequence shown here is derived from an EMBL/GenBank/DDBJ whole genome shotgun (WGS) entry which is preliminary data.</text>
</comment>
<evidence type="ECO:0000256" key="4">
    <source>
        <dbReference type="ARBA" id="ARBA00022771"/>
    </source>
</evidence>
<proteinExistence type="predicted"/>
<dbReference type="InterPro" id="IPR036236">
    <property type="entry name" value="Znf_C2H2_sf"/>
</dbReference>
<dbReference type="GO" id="GO:0005634">
    <property type="term" value="C:nucleus"/>
    <property type="evidence" value="ECO:0007669"/>
    <property type="project" value="UniProtKB-SubCell"/>
</dbReference>
<evidence type="ECO:0000256" key="3">
    <source>
        <dbReference type="ARBA" id="ARBA00022737"/>
    </source>
</evidence>
<keyword evidence="4 7" id="KW-0863">Zinc-finger</keyword>
<dbReference type="InterPro" id="IPR013087">
    <property type="entry name" value="Znf_C2H2_type"/>
</dbReference>
<accession>A0AAU9KBI1</accession>
<evidence type="ECO:0000313" key="10">
    <source>
        <dbReference type="Proteomes" id="UP001162131"/>
    </source>
</evidence>
<gene>
    <name evidence="9" type="ORF">BSTOLATCC_MIC61215</name>
</gene>
<dbReference type="PROSITE" id="PS50157">
    <property type="entry name" value="ZINC_FINGER_C2H2_2"/>
    <property type="match status" value="2"/>
</dbReference>
<dbReference type="Gene3D" id="3.30.160.60">
    <property type="entry name" value="Classic Zinc Finger"/>
    <property type="match status" value="2"/>
</dbReference>
<dbReference type="AlphaFoldDB" id="A0AAU9KBI1"/>
<evidence type="ECO:0000256" key="6">
    <source>
        <dbReference type="ARBA" id="ARBA00023242"/>
    </source>
</evidence>
<dbReference type="Pfam" id="PF13894">
    <property type="entry name" value="zf-C2H2_4"/>
    <property type="match status" value="1"/>
</dbReference>
<evidence type="ECO:0000256" key="1">
    <source>
        <dbReference type="ARBA" id="ARBA00004123"/>
    </source>
</evidence>
<dbReference type="FunFam" id="3.30.160.60:FF:000446">
    <property type="entry name" value="Zinc finger protein"/>
    <property type="match status" value="1"/>
</dbReference>
<dbReference type="SMART" id="SM00355">
    <property type="entry name" value="ZnF_C2H2"/>
    <property type="match status" value="2"/>
</dbReference>
<dbReference type="GO" id="GO:0000981">
    <property type="term" value="F:DNA-binding transcription factor activity, RNA polymerase II-specific"/>
    <property type="evidence" value="ECO:0007669"/>
    <property type="project" value="TreeGrafter"/>
</dbReference>
<keyword evidence="10" id="KW-1185">Reference proteome</keyword>
<evidence type="ECO:0000256" key="2">
    <source>
        <dbReference type="ARBA" id="ARBA00022723"/>
    </source>
</evidence>
<dbReference type="Proteomes" id="UP001162131">
    <property type="component" value="Unassembled WGS sequence"/>
</dbReference>
<name>A0AAU9KBI1_9CILI</name>
<dbReference type="EMBL" id="CAJZBQ010000058">
    <property type="protein sequence ID" value="CAG9334603.1"/>
    <property type="molecule type" value="Genomic_DNA"/>
</dbReference>
<keyword evidence="5" id="KW-0862">Zinc</keyword>
<dbReference type="PANTHER" id="PTHR24394:SF29">
    <property type="entry name" value="MYONEURIN"/>
    <property type="match status" value="1"/>
</dbReference>
<dbReference type="PANTHER" id="PTHR24394">
    <property type="entry name" value="ZINC FINGER PROTEIN"/>
    <property type="match status" value="1"/>
</dbReference>